<dbReference type="PANTHER" id="PTHR35535">
    <property type="entry name" value="HEAT SHOCK PROTEIN HSLJ"/>
    <property type="match status" value="1"/>
</dbReference>
<protein>
    <recommendedName>
        <fullName evidence="1">DUF306 domain-containing protein</fullName>
    </recommendedName>
</protein>
<dbReference type="PANTHER" id="PTHR35535:SF1">
    <property type="entry name" value="HEAT SHOCK PROTEIN HSLJ"/>
    <property type="match status" value="1"/>
</dbReference>
<accession>A0A2N9Y6P9</accession>
<dbReference type="AlphaFoldDB" id="A0A2N9Y6P9"/>
<name>A0A2N9Y6P9_9NEIS</name>
<feature type="domain" description="DUF306" evidence="1">
    <location>
        <begin position="30"/>
        <end position="119"/>
    </location>
</feature>
<evidence type="ECO:0000259" key="1">
    <source>
        <dbReference type="Pfam" id="PF03724"/>
    </source>
</evidence>
<dbReference type="InterPro" id="IPR005184">
    <property type="entry name" value="DUF306_Meta_HslJ"/>
</dbReference>
<organism evidence="2 3">
    <name type="scientific">Snodgrassella alvi</name>
    <dbReference type="NCBI Taxonomy" id="1196083"/>
    <lineage>
        <taxon>Bacteria</taxon>
        <taxon>Pseudomonadati</taxon>
        <taxon>Pseudomonadota</taxon>
        <taxon>Betaproteobacteria</taxon>
        <taxon>Neisseriales</taxon>
        <taxon>Neisseriaceae</taxon>
        <taxon>Snodgrassella</taxon>
    </lineage>
</organism>
<dbReference type="InterPro" id="IPR053147">
    <property type="entry name" value="Hsp_HslJ-like"/>
</dbReference>
<evidence type="ECO:0000313" key="3">
    <source>
        <dbReference type="Proteomes" id="UP000231094"/>
    </source>
</evidence>
<reference evidence="2 3" key="1">
    <citation type="journal article" date="2017" name="MBio">
        <title>Type VI secretion-mediated competition in the bee gut microbiome.</title>
        <authorList>
            <person name="Steele M.I."/>
            <person name="Kwong W.K."/>
            <person name="Powell J.E."/>
            <person name="Whiteley M."/>
            <person name="Moran N.A."/>
        </authorList>
    </citation>
    <scope>NUCLEOTIDE SEQUENCE [LARGE SCALE GENOMIC DNA]</scope>
    <source>
        <strain evidence="2 3">PEB0171</strain>
    </source>
</reference>
<dbReference type="Proteomes" id="UP000231094">
    <property type="component" value="Unassembled WGS sequence"/>
</dbReference>
<proteinExistence type="predicted"/>
<dbReference type="EMBL" id="MEIV01000011">
    <property type="protein sequence ID" value="PIT64686.1"/>
    <property type="molecule type" value="Genomic_DNA"/>
</dbReference>
<gene>
    <name evidence="2" type="ORF">BHC47_02080</name>
</gene>
<sequence length="251" mass="28485">MLAAVFAGSLTAYAQSAKNFVANEPINVQQLNDFEWYVREASDAQGRSLADFSKNPNVQLQFKDGQLAVSGGCNNFSTSYQLDSQSLNISLGRIASTKMACVPELMAQDEAIKKVIDNNKLHLGWFISKKKDYGELNLRMENEQGDHLLLAFEQPETIAFLEISNESKLCRSNEKSCPLVREITYDDLGNKTKIGEWRTWQGYIIQGWQFNPRERQILRLKYYRSKRVSGVCGSSLSRAVLDKIVEREIVQ</sequence>
<evidence type="ECO:0000313" key="2">
    <source>
        <dbReference type="EMBL" id="PIT64686.1"/>
    </source>
</evidence>
<dbReference type="Gene3D" id="2.40.128.270">
    <property type="match status" value="1"/>
</dbReference>
<dbReference type="Pfam" id="PF03724">
    <property type="entry name" value="META"/>
    <property type="match status" value="1"/>
</dbReference>
<dbReference type="InterPro" id="IPR038670">
    <property type="entry name" value="HslJ-like_sf"/>
</dbReference>
<comment type="caution">
    <text evidence="2">The sequence shown here is derived from an EMBL/GenBank/DDBJ whole genome shotgun (WGS) entry which is preliminary data.</text>
</comment>